<evidence type="ECO:0000256" key="1">
    <source>
        <dbReference type="ARBA" id="ARBA00001974"/>
    </source>
</evidence>
<feature type="domain" description="Alpha-glycerophosphate oxidase C-terminal" evidence="8">
    <location>
        <begin position="421"/>
        <end position="510"/>
    </location>
</feature>
<name>A0A2K9LGC3_9GAMM</name>
<dbReference type="Proteomes" id="UP000235116">
    <property type="component" value="Chromosome"/>
</dbReference>
<dbReference type="AlphaFoldDB" id="A0A2K9LGC3"/>
<dbReference type="Pfam" id="PF01266">
    <property type="entry name" value="DAO"/>
    <property type="match status" value="1"/>
</dbReference>
<evidence type="ECO:0000256" key="4">
    <source>
        <dbReference type="ARBA" id="ARBA00022798"/>
    </source>
</evidence>
<dbReference type="KEGG" id="kak:Kalk_02260"/>
<dbReference type="GO" id="GO:0004368">
    <property type="term" value="F:glycerol-3-phosphate dehydrogenase (quinone) activity"/>
    <property type="evidence" value="ECO:0007669"/>
    <property type="project" value="InterPro"/>
</dbReference>
<dbReference type="PANTHER" id="PTHR11985">
    <property type="entry name" value="GLYCEROL-3-PHOSPHATE DEHYDROGENASE"/>
    <property type="match status" value="1"/>
</dbReference>
<accession>A0A2K9LGC3</accession>
<dbReference type="Gene3D" id="3.50.50.60">
    <property type="entry name" value="FAD/NAD(P)-binding domain"/>
    <property type="match status" value="1"/>
</dbReference>
<dbReference type="Pfam" id="PF16901">
    <property type="entry name" value="DAO_C"/>
    <property type="match status" value="1"/>
</dbReference>
<feature type="domain" description="FAD dependent oxidoreductase" evidence="7">
    <location>
        <begin position="21"/>
        <end position="346"/>
    </location>
</feature>
<protein>
    <submittedName>
        <fullName evidence="9">FAD-dependent oxidoreductase</fullName>
    </submittedName>
</protein>
<keyword evidence="3" id="KW-0285">Flavoprotein</keyword>
<dbReference type="InterPro" id="IPR006076">
    <property type="entry name" value="FAD-dep_OxRdtase"/>
</dbReference>
<dbReference type="RefSeq" id="WP_101892662.1">
    <property type="nucleotide sequence ID" value="NZ_CP022684.1"/>
</dbReference>
<keyword evidence="5" id="KW-0274">FAD</keyword>
<keyword evidence="10" id="KW-1185">Reference proteome</keyword>
<evidence type="ECO:0000256" key="3">
    <source>
        <dbReference type="ARBA" id="ARBA00022630"/>
    </source>
</evidence>
<dbReference type="GO" id="GO:0006071">
    <property type="term" value="P:glycerol metabolic process"/>
    <property type="evidence" value="ECO:0007669"/>
    <property type="project" value="UniProtKB-KW"/>
</dbReference>
<evidence type="ECO:0000256" key="6">
    <source>
        <dbReference type="ARBA" id="ARBA00023002"/>
    </source>
</evidence>
<evidence type="ECO:0000256" key="5">
    <source>
        <dbReference type="ARBA" id="ARBA00022827"/>
    </source>
</evidence>
<comment type="similarity">
    <text evidence="2">Belongs to the FAD-dependent glycerol-3-phosphate dehydrogenase family.</text>
</comment>
<dbReference type="Gene3D" id="3.30.9.10">
    <property type="entry name" value="D-Amino Acid Oxidase, subunit A, domain 2"/>
    <property type="match status" value="1"/>
</dbReference>
<dbReference type="EMBL" id="CP022684">
    <property type="protein sequence ID" value="AUM11322.1"/>
    <property type="molecule type" value="Genomic_DNA"/>
</dbReference>
<dbReference type="InterPro" id="IPR031656">
    <property type="entry name" value="DAO_C"/>
</dbReference>
<evidence type="ECO:0000259" key="7">
    <source>
        <dbReference type="Pfam" id="PF01266"/>
    </source>
</evidence>
<evidence type="ECO:0000256" key="2">
    <source>
        <dbReference type="ARBA" id="ARBA00007330"/>
    </source>
</evidence>
<dbReference type="SUPFAM" id="SSF51905">
    <property type="entry name" value="FAD/NAD(P)-binding domain"/>
    <property type="match status" value="1"/>
</dbReference>
<dbReference type="InterPro" id="IPR036188">
    <property type="entry name" value="FAD/NAD-bd_sf"/>
</dbReference>
<dbReference type="OrthoDB" id="9766796at2"/>
<keyword evidence="4" id="KW-0319">Glycerol metabolism</keyword>
<evidence type="ECO:0000313" key="9">
    <source>
        <dbReference type="EMBL" id="AUM11322.1"/>
    </source>
</evidence>
<gene>
    <name evidence="9" type="ORF">Kalk_02260</name>
</gene>
<keyword evidence="6" id="KW-0560">Oxidoreductase</keyword>
<evidence type="ECO:0000313" key="10">
    <source>
        <dbReference type="Proteomes" id="UP000235116"/>
    </source>
</evidence>
<dbReference type="InterPro" id="IPR038299">
    <property type="entry name" value="DAO_C_sf"/>
</dbReference>
<comment type="cofactor">
    <cofactor evidence="1">
        <name>FAD</name>
        <dbReference type="ChEBI" id="CHEBI:57692"/>
    </cofactor>
</comment>
<dbReference type="GO" id="GO:0046168">
    <property type="term" value="P:glycerol-3-phosphate catabolic process"/>
    <property type="evidence" value="ECO:0007669"/>
    <property type="project" value="TreeGrafter"/>
</dbReference>
<evidence type="ECO:0000259" key="8">
    <source>
        <dbReference type="Pfam" id="PF16901"/>
    </source>
</evidence>
<dbReference type="InterPro" id="IPR000447">
    <property type="entry name" value="G3P_DH_FAD-dep"/>
</dbReference>
<reference evidence="10" key="1">
    <citation type="submission" date="2017-08" db="EMBL/GenBank/DDBJ databases">
        <title>Direct submision.</title>
        <authorList>
            <person name="Kim S.-J."/>
            <person name="Rhee S.-K."/>
        </authorList>
    </citation>
    <scope>NUCLEOTIDE SEQUENCE [LARGE SCALE GENOMIC DNA]</scope>
    <source>
        <strain evidence="10">GI5</strain>
    </source>
</reference>
<proteinExistence type="inferred from homology"/>
<organism evidence="9 10">
    <name type="scientific">Ketobacter alkanivorans</name>
    <dbReference type="NCBI Taxonomy" id="1917421"/>
    <lineage>
        <taxon>Bacteria</taxon>
        <taxon>Pseudomonadati</taxon>
        <taxon>Pseudomonadota</taxon>
        <taxon>Gammaproteobacteria</taxon>
        <taxon>Pseudomonadales</taxon>
        <taxon>Ketobacteraceae</taxon>
        <taxon>Ketobacter</taxon>
    </lineage>
</organism>
<dbReference type="Gene3D" id="1.10.8.870">
    <property type="entry name" value="Alpha-glycerophosphate oxidase, cap domain"/>
    <property type="match status" value="1"/>
</dbReference>
<dbReference type="PRINTS" id="PR01001">
    <property type="entry name" value="FADG3PDH"/>
</dbReference>
<sequence>MKPIDQVRTWQQLQEHPDIWDIIVIGGGITGVGILREAARLDLKCLLLEQKDFSWGTSSRSSKMVHGGLRYIAQGDIKLTKHSVHERERLIREAPGLVQRLGYLFPIRKGQIPGKLLFNSLLKIYDKLAGIKTQKYFNSRKLLERVSGLNPENLKGASYYTDAITDDSRLVLRVLHEAIEAGAEALNYCCADSLLFDDQGQVNGLIVRNDINGETLKLESKVVINATGAWVDGLREAVSGERNIRPLRGSHIIIPHRFAPVEDALTLFHPQDKRAVFIFPWENTTVIGTTDLDHDSDLNQEPSISAQELDYLLLLAQQQFPKSNISKDTIISTFAGVRPVISKDRTKAPSKEKRDHQVWVDKGLVSVSGGKLTTFRLIALDTLKAALSQMGRSDASFLFSDKNSIITPANITPADLDLDDTSLAARLIGCYGNAAEDLVRNARSGELACIKRTRFCLAEVRWCAANESVQKLDDLLLRRTRLGLLLDQGGYELFPAIEKICREELNWNNETWQAEVTRYQTLWQQHYYLPETT</sequence>
<dbReference type="PANTHER" id="PTHR11985:SF35">
    <property type="entry name" value="ANAEROBIC GLYCEROL-3-PHOSPHATE DEHYDROGENASE SUBUNIT A"/>
    <property type="match status" value="1"/>
</dbReference>